<sequence>MTLLRSIGRYLIYFILLALILYQLGFGNVLSNLLVTAGFGSLAISFGAQSIVKDMVTGFFMMFEKQYAVGDFVKIGDYEGTVTSIAMRVTYLQNFKGQRIIIPNGSITNVINYSSEFSMAMVTIPTPYEADTLRLINLTEQVIKLYAQDNADVFLEQPQVQGISNLNTSSVDLLITAKVKPLTQWKTERELRLRIKECFDQNNISIPYQQIVIRQPEKDVKYE</sequence>
<keyword evidence="5 7" id="KW-1133">Transmembrane helix</keyword>
<evidence type="ECO:0000259" key="9">
    <source>
        <dbReference type="Pfam" id="PF21082"/>
    </source>
</evidence>
<reference evidence="10" key="1">
    <citation type="submission" date="2019-08" db="EMBL/GenBank/DDBJ databases">
        <authorList>
            <person name="Kucharzyk K."/>
            <person name="Murdoch R.W."/>
            <person name="Higgins S."/>
            <person name="Loffler F."/>
        </authorList>
    </citation>
    <scope>NUCLEOTIDE SEQUENCE</scope>
</reference>
<evidence type="ECO:0000256" key="3">
    <source>
        <dbReference type="ARBA" id="ARBA00022475"/>
    </source>
</evidence>
<comment type="subcellular location">
    <subcellularLocation>
        <location evidence="1">Cell membrane</location>
        <topology evidence="1">Multi-pass membrane protein</topology>
    </subcellularLocation>
</comment>
<dbReference type="Gene3D" id="2.30.30.60">
    <property type="match status" value="1"/>
</dbReference>
<evidence type="ECO:0000256" key="4">
    <source>
        <dbReference type="ARBA" id="ARBA00022692"/>
    </source>
</evidence>
<dbReference type="Pfam" id="PF21082">
    <property type="entry name" value="MS_channel_3rd"/>
    <property type="match status" value="1"/>
</dbReference>
<evidence type="ECO:0000313" key="10">
    <source>
        <dbReference type="EMBL" id="MPM44913.1"/>
    </source>
</evidence>
<evidence type="ECO:0000256" key="2">
    <source>
        <dbReference type="ARBA" id="ARBA00008017"/>
    </source>
</evidence>
<dbReference type="PANTHER" id="PTHR30460">
    <property type="entry name" value="MODERATE CONDUCTANCE MECHANOSENSITIVE CHANNEL YBIO"/>
    <property type="match status" value="1"/>
</dbReference>
<comment type="similarity">
    <text evidence="2">Belongs to the MscS (TC 1.A.23) family.</text>
</comment>
<dbReference type="PANTHER" id="PTHR30460:SF0">
    <property type="entry name" value="MODERATE CONDUCTANCE MECHANOSENSITIVE CHANNEL YBIO"/>
    <property type="match status" value="1"/>
</dbReference>
<feature type="transmembrane region" description="Helical" evidence="7">
    <location>
        <begin position="30"/>
        <end position="52"/>
    </location>
</feature>
<evidence type="ECO:0000259" key="8">
    <source>
        <dbReference type="Pfam" id="PF00924"/>
    </source>
</evidence>
<dbReference type="InterPro" id="IPR011066">
    <property type="entry name" value="MscS_channel_C_sf"/>
</dbReference>
<evidence type="ECO:0000256" key="7">
    <source>
        <dbReference type="SAM" id="Phobius"/>
    </source>
</evidence>
<evidence type="ECO:0000256" key="6">
    <source>
        <dbReference type="ARBA" id="ARBA00023136"/>
    </source>
</evidence>
<feature type="domain" description="Mechanosensitive ion channel MscS" evidence="8">
    <location>
        <begin position="51"/>
        <end position="114"/>
    </location>
</feature>
<feature type="transmembrane region" description="Helical" evidence="7">
    <location>
        <begin position="7"/>
        <end position="24"/>
    </location>
</feature>
<keyword evidence="3" id="KW-1003">Cell membrane</keyword>
<dbReference type="Pfam" id="PF00924">
    <property type="entry name" value="MS_channel_2nd"/>
    <property type="match status" value="1"/>
</dbReference>
<proteinExistence type="inferred from homology"/>
<accession>A0A645A238</accession>
<dbReference type="GO" id="GO:0008381">
    <property type="term" value="F:mechanosensitive monoatomic ion channel activity"/>
    <property type="evidence" value="ECO:0007669"/>
    <property type="project" value="InterPro"/>
</dbReference>
<feature type="domain" description="Mechanosensitive ion channel MscS C-terminal" evidence="9">
    <location>
        <begin position="122"/>
        <end position="206"/>
    </location>
</feature>
<dbReference type="InterPro" id="IPR023408">
    <property type="entry name" value="MscS_beta-dom_sf"/>
</dbReference>
<dbReference type="SUPFAM" id="SSF82689">
    <property type="entry name" value="Mechanosensitive channel protein MscS (YggB), C-terminal domain"/>
    <property type="match status" value="1"/>
</dbReference>
<keyword evidence="6 7" id="KW-0472">Membrane</keyword>
<dbReference type="EMBL" id="VSSQ01010666">
    <property type="protein sequence ID" value="MPM44913.1"/>
    <property type="molecule type" value="Genomic_DNA"/>
</dbReference>
<dbReference type="AlphaFoldDB" id="A0A645A238"/>
<dbReference type="InterPro" id="IPR045276">
    <property type="entry name" value="YbiO_bact"/>
</dbReference>
<name>A0A645A238_9ZZZZ</name>
<dbReference type="Gene3D" id="3.30.70.100">
    <property type="match status" value="1"/>
</dbReference>
<dbReference type="InterPro" id="IPR010920">
    <property type="entry name" value="LSM_dom_sf"/>
</dbReference>
<dbReference type="Gene3D" id="1.10.287.1260">
    <property type="match status" value="1"/>
</dbReference>
<evidence type="ECO:0000256" key="1">
    <source>
        <dbReference type="ARBA" id="ARBA00004651"/>
    </source>
</evidence>
<evidence type="ECO:0000256" key="5">
    <source>
        <dbReference type="ARBA" id="ARBA00022989"/>
    </source>
</evidence>
<comment type="caution">
    <text evidence="10">The sequence shown here is derived from an EMBL/GenBank/DDBJ whole genome shotgun (WGS) entry which is preliminary data.</text>
</comment>
<protein>
    <submittedName>
        <fullName evidence="10">Small-conductance mechanosensitive channel</fullName>
    </submittedName>
</protein>
<dbReference type="InterPro" id="IPR006685">
    <property type="entry name" value="MscS_channel_2nd"/>
</dbReference>
<dbReference type="InterPro" id="IPR049278">
    <property type="entry name" value="MS_channel_C"/>
</dbReference>
<organism evidence="10">
    <name type="scientific">bioreactor metagenome</name>
    <dbReference type="NCBI Taxonomy" id="1076179"/>
    <lineage>
        <taxon>unclassified sequences</taxon>
        <taxon>metagenomes</taxon>
        <taxon>ecological metagenomes</taxon>
    </lineage>
</organism>
<dbReference type="SUPFAM" id="SSF50182">
    <property type="entry name" value="Sm-like ribonucleoproteins"/>
    <property type="match status" value="1"/>
</dbReference>
<dbReference type="GO" id="GO:0005886">
    <property type="term" value="C:plasma membrane"/>
    <property type="evidence" value="ECO:0007669"/>
    <property type="project" value="UniProtKB-SubCell"/>
</dbReference>
<gene>
    <name evidence="10" type="primary">mscS_18</name>
    <name evidence="10" type="ORF">SDC9_91595</name>
</gene>
<keyword evidence="4 7" id="KW-0812">Transmembrane</keyword>